<dbReference type="InterPro" id="IPR023296">
    <property type="entry name" value="Glyco_hydro_beta-prop_sf"/>
</dbReference>
<feature type="domain" description="Alpha-L-arabinofuranosidase C-terminal" evidence="8">
    <location>
        <begin position="968"/>
        <end position="1321"/>
    </location>
</feature>
<evidence type="ECO:0000256" key="1">
    <source>
        <dbReference type="ARBA" id="ARBA00001462"/>
    </source>
</evidence>
<comment type="catalytic activity">
    <reaction evidence="1">
        <text>Hydrolysis of terminal non-reducing alpha-L-arabinofuranoside residues in alpha-L-arabinosides.</text>
        <dbReference type="EC" id="3.2.1.55"/>
    </reaction>
</comment>
<evidence type="ECO:0000313" key="9">
    <source>
        <dbReference type="EMBL" id="GAA3697755.1"/>
    </source>
</evidence>
<dbReference type="InterPro" id="IPR013320">
    <property type="entry name" value="ConA-like_dom_sf"/>
</dbReference>
<dbReference type="Gene3D" id="2.60.120.260">
    <property type="entry name" value="Galactose-binding domain-like"/>
    <property type="match status" value="1"/>
</dbReference>
<evidence type="ECO:0000256" key="6">
    <source>
        <dbReference type="ARBA" id="ARBA00023295"/>
    </source>
</evidence>
<feature type="chain" id="PRO_5045911257" description="non-reducing end alpha-L-arabinofuranosidase" evidence="7">
    <location>
        <begin position="26"/>
        <end position="1438"/>
    </location>
</feature>
<dbReference type="Pfam" id="PF22848">
    <property type="entry name" value="ASD1_dom"/>
    <property type="match status" value="1"/>
</dbReference>
<gene>
    <name evidence="9" type="ORF">GCM10022377_08340</name>
</gene>
<dbReference type="PANTHER" id="PTHR31776">
    <property type="entry name" value="ALPHA-L-ARABINOFURANOSIDASE 1"/>
    <property type="match status" value="1"/>
</dbReference>
<name>A0ABP7CXD7_9MICC</name>
<dbReference type="SUPFAM" id="SSF49785">
    <property type="entry name" value="Galactose-binding domain-like"/>
    <property type="match status" value="1"/>
</dbReference>
<dbReference type="Proteomes" id="UP001501536">
    <property type="component" value="Unassembled WGS sequence"/>
</dbReference>
<dbReference type="Gene3D" id="2.115.10.20">
    <property type="entry name" value="Glycosyl hydrolase domain, family 43"/>
    <property type="match status" value="1"/>
</dbReference>
<sequence>MQPRKLWATPLALALALALPASAVAAPPAPPGPPGPPVPAAVDVDDADYGAYVFPYFTGESTDDGEKIHLAVSESDDPMSWHTLNGGEPVLESTLGTQGLRDPFLIRSHDGAKYYLIATDLKMHGGGTFGDAQETGSRSIMVWESTDLIDWSEQREVVVAPESAGNVWAPEAHWDEANGEYVVYWASALYPDDVAPEDRDIATSYQRMMYATTTDFVEFSEPQVWIDEQRGDGRGMIDSTIAEVGDTFYRLTKDEKDMTVRQESSEDLRRTQGVTEGDGWDLIAEQIGVGQPNPWGGTFTSGEGPTMFPSLTDDGWYLMIDQPSYHGGQGYMLFETEDLATGDWTAVPDADLPSSPRHGTVVPITDAEQDALLEAYPPTAVPDLVPEDPFLLNGPAATRHLVAADDGALGLAADRPLEALRLTAAETAAEDGDDAVRPVTLTADAGSVVVRDGRLALADPADAGGTAWRLTDAGGGEIRLRLADPAVDEAAAYATRTEDGALALGPADQAAAFTLGSGALQDHTLRIDGDATAHEISDTMYGAFYEDINYAADGGLYAELVRNRSFEFAPADNASFNGLTGWETVGAGSVTVESERETWLNDSNRAYLEIAAEGPGAGVRNTSYNEGVALEEGESYDFSVWARTPVAQELTVTLENASGERVHGAATVAVDGSDEWKQYTATLEADADTNAARLEVAAGAAGTLRLDMVSLFPQDTWVGPVNGKSVLRKDLAEMVAELDPGFLRFPGGCVTNVGTFDTYLESDGADRQRTYQWKETIGPVESRPTNWNFWGYNQSYGIGYLEYMKWAEDLGATPLPVVSVGANGCGSSIPEMTDDERIDRWVQDTLDLIEFANGGVDTEWGAVRADLGHPEPFGLEYIGLGNEENTRTFEANFPRFRDAIAAAYPDITIISNTGPDDSGTRFDELWEFNRAQGVDMVDEHYYNDPSWFLGNDERYDSYDREGPDVFLGEYASRGNTFANALSEAAYMTGLERNSDVVKLASYAPMFANEDYVQWAPDMMWFDNDESWASANYYNQKLWMNNVGHEVVPSTHEGPATAAGDVSGGIFLSSWLTQAAYDDVSVTDNASGEVLFSDTFEDGSQWEPVAGQWSVADGEYVQADAGVEDARSLITDAYAKDWDNYTLELTARKDGGSEGFLVGFAAGASDDFYWWNLGGWGNTRSVLERADGARQGEVAAKEGFSLEEGREYQVRIVVDGRTVELYLDGELHLSYTEPAPKALYQVVTRDTETGELIVKLVNATTTAARTTIAVSDAEVAETVQATELVADPAAVNTKADPERVVPRDFEVPGAGGEFVYEVPANSITFLRLDTGAGDERAATTSEAKLTPGTVTAGHGAKAHVSVAAATTAAEDAAGAADAPTGEVRVTVDGTEHTAVLKNGKARATVPTDGLSPGTHPVTVEYLGDEAHAPSATEVTLTVR</sequence>
<dbReference type="SMART" id="SM00813">
    <property type="entry name" value="Alpha-L-AF_C"/>
    <property type="match status" value="1"/>
</dbReference>
<comment type="caution">
    <text evidence="9">The sequence shown here is derived from an EMBL/GenBank/DDBJ whole genome shotgun (WGS) entry which is preliminary data.</text>
</comment>
<evidence type="ECO:0000256" key="2">
    <source>
        <dbReference type="ARBA" id="ARBA00007186"/>
    </source>
</evidence>
<protein>
    <recommendedName>
        <fullName evidence="3">non-reducing end alpha-L-arabinofuranosidase</fullName>
        <ecNumber evidence="3">3.2.1.55</ecNumber>
    </recommendedName>
</protein>
<accession>A0ABP7CXD7</accession>
<organism evidence="9 10">
    <name type="scientific">Zhihengliuella alba</name>
    <dbReference type="NCBI Taxonomy" id="547018"/>
    <lineage>
        <taxon>Bacteria</taxon>
        <taxon>Bacillati</taxon>
        <taxon>Actinomycetota</taxon>
        <taxon>Actinomycetes</taxon>
        <taxon>Micrococcales</taxon>
        <taxon>Micrococcaceae</taxon>
        <taxon>Zhihengliuella</taxon>
    </lineage>
</organism>
<dbReference type="InterPro" id="IPR032109">
    <property type="entry name" value="Big_3_5"/>
</dbReference>
<dbReference type="Gene3D" id="2.60.40.10">
    <property type="entry name" value="Immunoglobulins"/>
    <property type="match status" value="1"/>
</dbReference>
<dbReference type="InterPro" id="IPR055235">
    <property type="entry name" value="ASD1_cat"/>
</dbReference>
<keyword evidence="5" id="KW-0378">Hydrolase</keyword>
<dbReference type="InterPro" id="IPR003305">
    <property type="entry name" value="CenC_carb-bd"/>
</dbReference>
<dbReference type="Pfam" id="PF02018">
    <property type="entry name" value="CBM_4_9"/>
    <property type="match status" value="1"/>
</dbReference>
<evidence type="ECO:0000313" key="10">
    <source>
        <dbReference type="Proteomes" id="UP001501536"/>
    </source>
</evidence>
<dbReference type="InterPro" id="IPR051563">
    <property type="entry name" value="Glycosyl_Hydrolase_51"/>
</dbReference>
<dbReference type="Pfam" id="PF06964">
    <property type="entry name" value="Alpha-L-AF_C"/>
    <property type="match status" value="1"/>
</dbReference>
<dbReference type="Pfam" id="PF16640">
    <property type="entry name" value="Big_3_5"/>
    <property type="match status" value="1"/>
</dbReference>
<dbReference type="PANTHER" id="PTHR31776:SF26">
    <property type="entry name" value="SECRETED ARABINOSIDASE"/>
    <property type="match status" value="1"/>
</dbReference>
<dbReference type="InterPro" id="IPR013783">
    <property type="entry name" value="Ig-like_fold"/>
</dbReference>
<dbReference type="Gene3D" id="2.60.120.560">
    <property type="entry name" value="Exo-inulinase, domain 1"/>
    <property type="match status" value="1"/>
</dbReference>
<dbReference type="SUPFAM" id="SSF75005">
    <property type="entry name" value="Arabinanase/levansucrase/invertase"/>
    <property type="match status" value="2"/>
</dbReference>
<keyword evidence="6" id="KW-0326">Glycosidase</keyword>
<dbReference type="SUPFAM" id="SSF51445">
    <property type="entry name" value="(Trans)glycosidases"/>
    <property type="match status" value="1"/>
</dbReference>
<dbReference type="EMBL" id="BAABCJ010000001">
    <property type="protein sequence ID" value="GAA3697755.1"/>
    <property type="molecule type" value="Genomic_DNA"/>
</dbReference>
<dbReference type="InterPro" id="IPR010720">
    <property type="entry name" value="Alpha-L-AF_C"/>
</dbReference>
<evidence type="ECO:0000256" key="7">
    <source>
        <dbReference type="SAM" id="SignalP"/>
    </source>
</evidence>
<dbReference type="SUPFAM" id="SSF49899">
    <property type="entry name" value="Concanavalin A-like lectins/glucanases"/>
    <property type="match status" value="1"/>
</dbReference>
<dbReference type="Gene3D" id="3.20.20.80">
    <property type="entry name" value="Glycosidases"/>
    <property type="match status" value="1"/>
</dbReference>
<keyword evidence="4 7" id="KW-0732">Signal</keyword>
<dbReference type="CDD" id="cd08983">
    <property type="entry name" value="GH43_Bt3655-like"/>
    <property type="match status" value="1"/>
</dbReference>
<dbReference type="InterPro" id="IPR017853">
    <property type="entry name" value="GH"/>
</dbReference>
<evidence type="ECO:0000256" key="3">
    <source>
        <dbReference type="ARBA" id="ARBA00012670"/>
    </source>
</evidence>
<dbReference type="EC" id="3.2.1.55" evidence="3"/>
<dbReference type="RefSeq" id="WP_344880399.1">
    <property type="nucleotide sequence ID" value="NZ_BAABCJ010000001.1"/>
</dbReference>
<keyword evidence="10" id="KW-1185">Reference proteome</keyword>
<dbReference type="InterPro" id="IPR008979">
    <property type="entry name" value="Galactose-bd-like_sf"/>
</dbReference>
<proteinExistence type="inferred from homology"/>
<feature type="signal peptide" evidence="7">
    <location>
        <begin position="1"/>
        <end position="25"/>
    </location>
</feature>
<evidence type="ECO:0000259" key="8">
    <source>
        <dbReference type="SMART" id="SM00813"/>
    </source>
</evidence>
<evidence type="ECO:0000256" key="5">
    <source>
        <dbReference type="ARBA" id="ARBA00022801"/>
    </source>
</evidence>
<reference evidence="10" key="1">
    <citation type="journal article" date="2019" name="Int. J. Syst. Evol. Microbiol.">
        <title>The Global Catalogue of Microorganisms (GCM) 10K type strain sequencing project: providing services to taxonomists for standard genome sequencing and annotation.</title>
        <authorList>
            <consortium name="The Broad Institute Genomics Platform"/>
            <consortium name="The Broad Institute Genome Sequencing Center for Infectious Disease"/>
            <person name="Wu L."/>
            <person name="Ma J."/>
        </authorList>
    </citation>
    <scope>NUCLEOTIDE SEQUENCE [LARGE SCALE GENOMIC DNA]</scope>
    <source>
        <strain evidence="10">JCM 16961</strain>
    </source>
</reference>
<dbReference type="SUPFAM" id="SSF51011">
    <property type="entry name" value="Glycosyl hydrolase domain"/>
    <property type="match status" value="1"/>
</dbReference>
<evidence type="ECO:0000256" key="4">
    <source>
        <dbReference type="ARBA" id="ARBA00022729"/>
    </source>
</evidence>
<comment type="similarity">
    <text evidence="2">Belongs to the glycosyl hydrolase 51 family.</text>
</comment>